<evidence type="ECO:0000313" key="2">
    <source>
        <dbReference type="EMBL" id="MST97757.1"/>
    </source>
</evidence>
<accession>A0A844G275</accession>
<protein>
    <submittedName>
        <fullName evidence="2">Prepilin-type N-terminal cleavage/methylation domain-containing protein</fullName>
    </submittedName>
</protein>
<proteinExistence type="predicted"/>
<dbReference type="PANTHER" id="PTHR30093:SF2">
    <property type="entry name" value="TYPE II SECRETION SYSTEM PROTEIN H"/>
    <property type="match status" value="1"/>
</dbReference>
<organism evidence="2 3">
    <name type="scientific">Victivallis lenta</name>
    <dbReference type="NCBI Taxonomy" id="2606640"/>
    <lineage>
        <taxon>Bacteria</taxon>
        <taxon>Pseudomonadati</taxon>
        <taxon>Lentisphaerota</taxon>
        <taxon>Lentisphaeria</taxon>
        <taxon>Victivallales</taxon>
        <taxon>Victivallaceae</taxon>
        <taxon>Victivallis</taxon>
    </lineage>
</organism>
<dbReference type="EMBL" id="VUNS01000012">
    <property type="protein sequence ID" value="MST97757.1"/>
    <property type="molecule type" value="Genomic_DNA"/>
</dbReference>
<sequence>MKCIVAPRSCHSERNQGCRFTLIELLVVIAIIAILASILLPALNQARARANATACLNNLKQIGLADAQYVNDYDGWLYGPDLNALEPGTGTMEGPWTLAMINLGYFPQQQDNRKWMLSCPSLNPYGIYHSSRSYAKRGIEAAYNNNKNAYWFYAGTFRYKAANEGDQESELNTVQNTTASEFVTTFDSCQYTGDQGYTQYFMAAYDCFGLNHNLRGNVLFYDGHAESGRRKYKVFNSARDPNGTTIELAD</sequence>
<dbReference type="AlphaFoldDB" id="A0A844G275"/>
<dbReference type="RefSeq" id="WP_154418841.1">
    <property type="nucleotide sequence ID" value="NZ_VUNS01000012.1"/>
</dbReference>
<evidence type="ECO:0000313" key="3">
    <source>
        <dbReference type="Proteomes" id="UP000435649"/>
    </source>
</evidence>
<gene>
    <name evidence="2" type="ORF">FYJ85_11980</name>
</gene>
<evidence type="ECO:0000256" key="1">
    <source>
        <dbReference type="SAM" id="Phobius"/>
    </source>
</evidence>
<dbReference type="Gene3D" id="3.30.700.10">
    <property type="entry name" value="Glycoprotein, Type 4 Pilin"/>
    <property type="match status" value="1"/>
</dbReference>
<keyword evidence="3" id="KW-1185">Reference proteome</keyword>
<dbReference type="SUPFAM" id="SSF54523">
    <property type="entry name" value="Pili subunits"/>
    <property type="match status" value="1"/>
</dbReference>
<dbReference type="InterPro" id="IPR012902">
    <property type="entry name" value="N_methyl_site"/>
</dbReference>
<comment type="caution">
    <text evidence="2">The sequence shown here is derived from an EMBL/GenBank/DDBJ whole genome shotgun (WGS) entry which is preliminary data.</text>
</comment>
<name>A0A844G275_9BACT</name>
<keyword evidence="1" id="KW-1133">Transmembrane helix</keyword>
<reference evidence="2 3" key="1">
    <citation type="submission" date="2019-08" db="EMBL/GenBank/DDBJ databases">
        <title>In-depth cultivation of the pig gut microbiome towards novel bacterial diversity and tailored functional studies.</title>
        <authorList>
            <person name="Wylensek D."/>
            <person name="Hitch T.C.A."/>
            <person name="Clavel T."/>
        </authorList>
    </citation>
    <scope>NUCLEOTIDE SEQUENCE [LARGE SCALE GENOMIC DNA]</scope>
    <source>
        <strain evidence="2 3">BBE-744-WT-12</strain>
    </source>
</reference>
<keyword evidence="1" id="KW-0472">Membrane</keyword>
<dbReference type="Proteomes" id="UP000435649">
    <property type="component" value="Unassembled WGS sequence"/>
</dbReference>
<dbReference type="InterPro" id="IPR045584">
    <property type="entry name" value="Pilin-like"/>
</dbReference>
<feature type="transmembrane region" description="Helical" evidence="1">
    <location>
        <begin position="21"/>
        <end position="43"/>
    </location>
</feature>
<keyword evidence="1" id="KW-0812">Transmembrane</keyword>
<dbReference type="NCBIfam" id="TIGR02532">
    <property type="entry name" value="IV_pilin_GFxxxE"/>
    <property type="match status" value="1"/>
</dbReference>
<dbReference type="PANTHER" id="PTHR30093">
    <property type="entry name" value="GENERAL SECRETION PATHWAY PROTEIN G"/>
    <property type="match status" value="1"/>
</dbReference>